<accession>A0A2Z7AYN2</accession>
<keyword evidence="3" id="KW-1185">Reference proteome</keyword>
<name>A0A2Z7AYN2_9LAMI</name>
<evidence type="ECO:0000256" key="1">
    <source>
        <dbReference type="SAM" id="SignalP"/>
    </source>
</evidence>
<dbReference type="AlphaFoldDB" id="A0A2Z7AYN2"/>
<keyword evidence="1" id="KW-0732">Signal</keyword>
<feature type="chain" id="PRO_5016330604" evidence="1">
    <location>
        <begin position="27"/>
        <end position="127"/>
    </location>
</feature>
<feature type="signal peptide" evidence="1">
    <location>
        <begin position="1"/>
        <end position="26"/>
    </location>
</feature>
<gene>
    <name evidence="2" type="ORF">F511_13948</name>
</gene>
<dbReference type="EMBL" id="KV011790">
    <property type="protein sequence ID" value="KZV26070.1"/>
    <property type="molecule type" value="Genomic_DNA"/>
</dbReference>
<sequence length="127" mass="13809">MKAFFFCPVLCSFGCPVLLLIGSLTAESWKDSENSDDSLKILYYHEGVRAMWLAAKGGEIYLHPYDVGVYENLTTDISRADNSYQDSLSGCSVSGSEIVGLLDQIIGSDIGTVERVFELATDIGTVP</sequence>
<organism evidence="2 3">
    <name type="scientific">Dorcoceras hygrometricum</name>
    <dbReference type="NCBI Taxonomy" id="472368"/>
    <lineage>
        <taxon>Eukaryota</taxon>
        <taxon>Viridiplantae</taxon>
        <taxon>Streptophyta</taxon>
        <taxon>Embryophyta</taxon>
        <taxon>Tracheophyta</taxon>
        <taxon>Spermatophyta</taxon>
        <taxon>Magnoliopsida</taxon>
        <taxon>eudicotyledons</taxon>
        <taxon>Gunneridae</taxon>
        <taxon>Pentapetalae</taxon>
        <taxon>asterids</taxon>
        <taxon>lamiids</taxon>
        <taxon>Lamiales</taxon>
        <taxon>Gesneriaceae</taxon>
        <taxon>Didymocarpoideae</taxon>
        <taxon>Trichosporeae</taxon>
        <taxon>Loxocarpinae</taxon>
        <taxon>Dorcoceras</taxon>
    </lineage>
</organism>
<reference evidence="2 3" key="1">
    <citation type="journal article" date="2015" name="Proc. Natl. Acad. Sci. U.S.A.">
        <title>The resurrection genome of Boea hygrometrica: A blueprint for survival of dehydration.</title>
        <authorList>
            <person name="Xiao L."/>
            <person name="Yang G."/>
            <person name="Zhang L."/>
            <person name="Yang X."/>
            <person name="Zhao S."/>
            <person name="Ji Z."/>
            <person name="Zhou Q."/>
            <person name="Hu M."/>
            <person name="Wang Y."/>
            <person name="Chen M."/>
            <person name="Xu Y."/>
            <person name="Jin H."/>
            <person name="Xiao X."/>
            <person name="Hu G."/>
            <person name="Bao F."/>
            <person name="Hu Y."/>
            <person name="Wan P."/>
            <person name="Li L."/>
            <person name="Deng X."/>
            <person name="Kuang T."/>
            <person name="Xiang C."/>
            <person name="Zhu J.K."/>
            <person name="Oliver M.J."/>
            <person name="He Y."/>
        </authorList>
    </citation>
    <scope>NUCLEOTIDE SEQUENCE [LARGE SCALE GENOMIC DNA]</scope>
    <source>
        <strain evidence="3">cv. XS01</strain>
    </source>
</reference>
<dbReference type="OrthoDB" id="331948at2759"/>
<evidence type="ECO:0000313" key="3">
    <source>
        <dbReference type="Proteomes" id="UP000250235"/>
    </source>
</evidence>
<dbReference type="Proteomes" id="UP000250235">
    <property type="component" value="Unassembled WGS sequence"/>
</dbReference>
<protein>
    <submittedName>
        <fullName evidence="2">Zinc finger family protein</fullName>
    </submittedName>
</protein>
<proteinExistence type="predicted"/>
<evidence type="ECO:0000313" key="2">
    <source>
        <dbReference type="EMBL" id="KZV26070.1"/>
    </source>
</evidence>